<gene>
    <name evidence="1" type="ORF">dnl_12140</name>
</gene>
<name>A0A975B553_9BACT</name>
<sequence>MEIYENSYTKNEDYILWELHEIRNRLHNLKKGKSTTEINNEAMKKFKNWKEELKHTKEPLKRA</sequence>
<evidence type="ECO:0000313" key="2">
    <source>
        <dbReference type="Proteomes" id="UP000663720"/>
    </source>
</evidence>
<evidence type="ECO:0000313" key="1">
    <source>
        <dbReference type="EMBL" id="QTA78967.1"/>
    </source>
</evidence>
<dbReference type="EMBL" id="CP061799">
    <property type="protein sequence ID" value="QTA78967.1"/>
    <property type="molecule type" value="Genomic_DNA"/>
</dbReference>
<accession>A0A975B553</accession>
<dbReference type="RefSeq" id="WP_207690770.1">
    <property type="nucleotide sequence ID" value="NZ_CP061799.1"/>
</dbReference>
<organism evidence="1 2">
    <name type="scientific">Desulfonema limicola</name>
    <dbReference type="NCBI Taxonomy" id="45656"/>
    <lineage>
        <taxon>Bacteria</taxon>
        <taxon>Pseudomonadati</taxon>
        <taxon>Thermodesulfobacteriota</taxon>
        <taxon>Desulfobacteria</taxon>
        <taxon>Desulfobacterales</taxon>
        <taxon>Desulfococcaceae</taxon>
        <taxon>Desulfonema</taxon>
    </lineage>
</organism>
<protein>
    <submittedName>
        <fullName evidence="1">Uncharacterized protein</fullName>
    </submittedName>
</protein>
<keyword evidence="2" id="KW-1185">Reference proteome</keyword>
<reference evidence="1" key="1">
    <citation type="journal article" date="2021" name="Microb. Physiol.">
        <title>Proteogenomic Insights into the Physiology of Marine, Sulfate-Reducing, Filamentous Desulfonema limicola and Desulfonema magnum.</title>
        <authorList>
            <person name="Schnaars V."/>
            <person name="Wohlbrand L."/>
            <person name="Scheve S."/>
            <person name="Hinrichs C."/>
            <person name="Reinhardt R."/>
            <person name="Rabus R."/>
        </authorList>
    </citation>
    <scope>NUCLEOTIDE SEQUENCE</scope>
    <source>
        <strain evidence="1">5ac10</strain>
    </source>
</reference>
<proteinExistence type="predicted"/>
<dbReference type="KEGG" id="dli:dnl_12140"/>
<dbReference type="Proteomes" id="UP000663720">
    <property type="component" value="Chromosome"/>
</dbReference>
<dbReference type="AlphaFoldDB" id="A0A975B553"/>